<evidence type="ECO:0000313" key="3">
    <source>
        <dbReference type="Proteomes" id="UP000323258"/>
    </source>
</evidence>
<dbReference type="InterPro" id="IPR038725">
    <property type="entry name" value="YdaG_split_barrel_FMN-bd"/>
</dbReference>
<evidence type="ECO:0000313" key="2">
    <source>
        <dbReference type="EMBL" id="TYR32297.1"/>
    </source>
</evidence>
<feature type="domain" description="General stress protein FMN-binding split barrel" evidence="1">
    <location>
        <begin position="10"/>
        <end position="154"/>
    </location>
</feature>
<keyword evidence="3" id="KW-1185">Reference proteome</keyword>
<comment type="caution">
    <text evidence="2">The sequence shown here is derived from an EMBL/GenBank/DDBJ whole genome shotgun (WGS) entry which is preliminary data.</text>
</comment>
<evidence type="ECO:0000259" key="1">
    <source>
        <dbReference type="Pfam" id="PF16242"/>
    </source>
</evidence>
<sequence>MENLMSKSDRKKLYEMIDDIKIAMLTTVEKGGALHARPMANQAADKSGTLWFFTEKDGGVAKNVKANPRVSLGYAGSGAYVAVSGNAEMIHDRKKIDALWSEEVKAWFPDGKDDPNLALLKVDPEVGEYWSFPSAPVSRAIGYVKAKLTGEAVDDIGENKKLAL</sequence>
<accession>A0A5D4GV84</accession>
<organism evidence="2 3">
    <name type="scientific">Neoaquamicrobium microcysteis</name>
    <dbReference type="NCBI Taxonomy" id="2682781"/>
    <lineage>
        <taxon>Bacteria</taxon>
        <taxon>Pseudomonadati</taxon>
        <taxon>Pseudomonadota</taxon>
        <taxon>Alphaproteobacteria</taxon>
        <taxon>Hyphomicrobiales</taxon>
        <taxon>Phyllobacteriaceae</taxon>
        <taxon>Neoaquamicrobium</taxon>
    </lineage>
</organism>
<dbReference type="InterPro" id="IPR012349">
    <property type="entry name" value="Split_barrel_FMN-bd"/>
</dbReference>
<dbReference type="Gene3D" id="2.30.110.10">
    <property type="entry name" value="Electron Transport, Fmn-binding Protein, Chain A"/>
    <property type="match status" value="1"/>
</dbReference>
<proteinExistence type="predicted"/>
<dbReference type="PANTHER" id="PTHR34818:SF1">
    <property type="entry name" value="PROTEIN BLI-3"/>
    <property type="match status" value="1"/>
</dbReference>
<dbReference type="PANTHER" id="PTHR34818">
    <property type="entry name" value="PROTEIN BLI-3"/>
    <property type="match status" value="1"/>
</dbReference>
<dbReference type="Proteomes" id="UP000323258">
    <property type="component" value="Unassembled WGS sequence"/>
</dbReference>
<dbReference type="AlphaFoldDB" id="A0A5D4GV84"/>
<dbReference type="InterPro" id="IPR052917">
    <property type="entry name" value="Stress-Dev_Protein"/>
</dbReference>
<name>A0A5D4GV84_9HYPH</name>
<dbReference type="Pfam" id="PF16242">
    <property type="entry name" value="Pyrid_ox_like"/>
    <property type="match status" value="1"/>
</dbReference>
<reference evidence="2 3" key="2">
    <citation type="submission" date="2019-09" db="EMBL/GenBank/DDBJ databases">
        <title>Mesorhizobium sp. MaA-C15 isolated from Microcystis aeruginosa.</title>
        <authorList>
            <person name="Jeong S.E."/>
            <person name="Jin H.M."/>
            <person name="Jeon C.O."/>
        </authorList>
    </citation>
    <scope>NUCLEOTIDE SEQUENCE [LARGE SCALE GENOMIC DNA]</scope>
    <source>
        <strain evidence="2 3">MaA-C15</strain>
    </source>
</reference>
<gene>
    <name evidence="2" type="ORF">FY036_10800</name>
</gene>
<reference evidence="2 3" key="1">
    <citation type="submission" date="2019-08" db="EMBL/GenBank/DDBJ databases">
        <authorList>
            <person name="Seo Y.L."/>
        </authorList>
    </citation>
    <scope>NUCLEOTIDE SEQUENCE [LARGE SCALE GENOMIC DNA]</scope>
    <source>
        <strain evidence="2 3">MaA-C15</strain>
    </source>
</reference>
<dbReference type="SUPFAM" id="SSF50475">
    <property type="entry name" value="FMN-binding split barrel"/>
    <property type="match status" value="1"/>
</dbReference>
<protein>
    <submittedName>
        <fullName evidence="2">Pyridoxamine 5'-phosphate oxidase family protein</fullName>
    </submittedName>
</protein>
<dbReference type="EMBL" id="VSZS01000062">
    <property type="protein sequence ID" value="TYR32297.1"/>
    <property type="molecule type" value="Genomic_DNA"/>
</dbReference>